<dbReference type="eggNOG" id="KOG2448">
    <property type="taxonomic scope" value="Eukaryota"/>
</dbReference>
<dbReference type="InterPro" id="IPR004404">
    <property type="entry name" value="DihydroxyA_deHydtase"/>
</dbReference>
<dbReference type="GO" id="GO:0009099">
    <property type="term" value="P:L-valine biosynthetic process"/>
    <property type="evidence" value="ECO:0007669"/>
    <property type="project" value="UniProtKB-UniPathway"/>
</dbReference>
<reference evidence="20 21" key="1">
    <citation type="journal article" date="2011" name="PLoS Genet.">
        <title>Genome sequencing and comparative transcriptomics of the model entomopathogenic fungi Metarhizium anisopliae and M. acridum.</title>
        <authorList>
            <person name="Gao Q."/>
            <person name="Jin K."/>
            <person name="Ying S.H."/>
            <person name="Zhang Y."/>
            <person name="Xiao G."/>
            <person name="Shang Y."/>
            <person name="Duan Z."/>
            <person name="Hu X."/>
            <person name="Xie X.Q."/>
            <person name="Zhou G."/>
            <person name="Peng G."/>
            <person name="Luo Z."/>
            <person name="Huang W."/>
            <person name="Wang B."/>
            <person name="Fang W."/>
            <person name="Wang S."/>
            <person name="Zhong Y."/>
            <person name="Ma L.J."/>
            <person name="St Leger R.J."/>
            <person name="Zhao G.P."/>
            <person name="Pei Y."/>
            <person name="Feng M.G."/>
            <person name="Xia Y."/>
            <person name="Wang C."/>
        </authorList>
    </citation>
    <scope>NUCLEOTIDE SEQUENCE [LARGE SCALE GENOMIC DNA]</scope>
    <source>
        <strain evidence="20 21">CQMa 102</strain>
    </source>
</reference>
<keyword evidence="4" id="KW-0001">2Fe-2S</keyword>
<keyword evidence="7" id="KW-0408">Iron</keyword>
<dbReference type="PANTHER" id="PTHR21000:SF5">
    <property type="entry name" value="DIHYDROXY-ACID DEHYDRATASE, MITOCHONDRIAL"/>
    <property type="match status" value="1"/>
</dbReference>
<feature type="domain" description="Dihydroxy-acid/6-phosphogluconate dehydratase N-terminal" evidence="18">
    <location>
        <begin position="41"/>
        <end position="359"/>
    </location>
</feature>
<evidence type="ECO:0000256" key="16">
    <source>
        <dbReference type="ARBA" id="ARBA00052865"/>
    </source>
</evidence>
<dbReference type="HOGENOM" id="CLU_014271_4_2_1"/>
<dbReference type="Gene3D" id="3.50.30.80">
    <property type="entry name" value="IlvD/EDD C-terminal domain-like"/>
    <property type="match status" value="1"/>
</dbReference>
<keyword evidence="3" id="KW-0028">Amino-acid biosynthesis</keyword>
<evidence type="ECO:0000256" key="1">
    <source>
        <dbReference type="ARBA" id="ARBA00001946"/>
    </source>
</evidence>
<evidence type="ECO:0000259" key="19">
    <source>
        <dbReference type="Pfam" id="PF24877"/>
    </source>
</evidence>
<dbReference type="InterPro" id="IPR042096">
    <property type="entry name" value="Dihydro-acid_dehy_C"/>
</dbReference>
<evidence type="ECO:0000256" key="2">
    <source>
        <dbReference type="ARBA" id="ARBA00006486"/>
    </source>
</evidence>
<dbReference type="NCBIfam" id="NF002068">
    <property type="entry name" value="PRK00911.1"/>
    <property type="match status" value="1"/>
</dbReference>
<keyword evidence="8" id="KW-0411">Iron-sulfur</keyword>
<keyword evidence="21" id="KW-1185">Reference proteome</keyword>
<dbReference type="NCBIfam" id="TIGR00110">
    <property type="entry name" value="ilvD"/>
    <property type="match status" value="1"/>
</dbReference>
<dbReference type="AlphaFoldDB" id="E9DWK0"/>
<dbReference type="GO" id="GO:0051537">
    <property type="term" value="F:2 iron, 2 sulfur cluster binding"/>
    <property type="evidence" value="ECO:0007669"/>
    <property type="project" value="UniProtKB-KW"/>
</dbReference>
<dbReference type="PANTHER" id="PTHR21000">
    <property type="entry name" value="DIHYDROXY-ACID DEHYDRATASE DAD"/>
    <property type="match status" value="1"/>
</dbReference>
<dbReference type="Pfam" id="PF24877">
    <property type="entry name" value="ILV_EDD_C"/>
    <property type="match status" value="1"/>
</dbReference>
<dbReference type="UniPathway" id="UPA00049">
    <property type="reaction ID" value="UER00061"/>
</dbReference>
<dbReference type="PROSITE" id="PS00886">
    <property type="entry name" value="ILVD_EDD_1"/>
    <property type="match status" value="1"/>
</dbReference>
<dbReference type="GO" id="GO:0009097">
    <property type="term" value="P:isoleucine biosynthetic process"/>
    <property type="evidence" value="ECO:0007669"/>
    <property type="project" value="UniProtKB-UniPathway"/>
</dbReference>
<comment type="pathway">
    <text evidence="12">Amino-acid biosynthesis; L-valine biosynthesis; L-valine from pyruvate: step 3/4.</text>
</comment>
<sequence length="569" mass="60430">MSRQADDKLNRVSSSITQPKSQGASQAMLYATGLSEDDMNKAQVGISSVWYEGNPCNMHLMDLSKIVKESVAKAGLIPYRFNTIGVSDGISMGTTGMRYSLQSREIIADSIETVMNGQWYDANISLPGCDKNMPGVAIAFGRVNRPSIMVYGGTIKPGCGQSGESLDIVSAFQAYGQYITGEITEEQRFDIIRHACPGSGACGGMYTANTMATALETIGLSLPGSSSNPAEDPSKIAECQSVGEAIKTLLKEDIRPRDIMTRQAFENAMTVVSILGGSTNAVLHLIAIADSVGIKLTIDDFQSVSDRVPLLADLRPSGKFVMEDVHKIGGTPSLLKFLLKEGLLDGSGITVTGKTMKQNMENVPDFPSDQQIIRPLSNPIKPTGHIQILRGSLAPGGCVGKITGKEGLRFTGKAKVYDSESDMIASLERGEIKKGEKSVVIIRYDGPKGGPGMPEMLKPSSAIMGAGLGKDVALLTDGRYSGGSHGFIIGHIVPEAIVGGPIALVENGDEIVIDAEKQIIDLNVPEAEMEARRKAWKAPAPRYTKGTLKKYAALVSDASAGCVTDGSIH</sequence>
<dbReference type="EC" id="4.2.1.9" evidence="14"/>
<keyword evidence="5" id="KW-0479">Metal-binding</keyword>
<comment type="cofactor">
    <cofactor evidence="1">
        <name>Mg(2+)</name>
        <dbReference type="ChEBI" id="CHEBI:18420"/>
    </cofactor>
</comment>
<evidence type="ECO:0000256" key="8">
    <source>
        <dbReference type="ARBA" id="ARBA00023014"/>
    </source>
</evidence>
<evidence type="ECO:0000256" key="6">
    <source>
        <dbReference type="ARBA" id="ARBA00022842"/>
    </source>
</evidence>
<name>E9DWK0_METAQ</name>
<evidence type="ECO:0000256" key="5">
    <source>
        <dbReference type="ARBA" id="ARBA00022723"/>
    </source>
</evidence>
<dbReference type="FunCoup" id="E9DWK0">
    <property type="interactions" value="423"/>
</dbReference>
<dbReference type="InterPro" id="IPR056740">
    <property type="entry name" value="ILV_EDD_C"/>
</dbReference>
<dbReference type="InterPro" id="IPR050165">
    <property type="entry name" value="DHAD_IlvD/Edd"/>
</dbReference>
<dbReference type="Pfam" id="PF00920">
    <property type="entry name" value="ILVD_EDD_N"/>
    <property type="match status" value="1"/>
</dbReference>
<keyword evidence="10" id="KW-0100">Branched-chain amino acid biosynthesis</keyword>
<dbReference type="UniPathway" id="UPA00047">
    <property type="reaction ID" value="UER00057"/>
</dbReference>
<feature type="compositionally biased region" description="Basic and acidic residues" evidence="17">
    <location>
        <begin position="1"/>
        <end position="10"/>
    </location>
</feature>
<evidence type="ECO:0000256" key="4">
    <source>
        <dbReference type="ARBA" id="ARBA00022714"/>
    </source>
</evidence>
<evidence type="ECO:0000256" key="13">
    <source>
        <dbReference type="ARBA" id="ARBA00029437"/>
    </source>
</evidence>
<comment type="catalytic activity">
    <reaction evidence="16">
        <text>(2R,3R)-2,3-dihydroxy-3-methylpentanoate = (S)-3-methyl-2-oxopentanoate + H2O</text>
        <dbReference type="Rhea" id="RHEA:27694"/>
        <dbReference type="ChEBI" id="CHEBI:15377"/>
        <dbReference type="ChEBI" id="CHEBI:35146"/>
        <dbReference type="ChEBI" id="CHEBI:49258"/>
        <dbReference type="EC" id="4.2.1.9"/>
    </reaction>
    <physiologicalReaction direction="left-to-right" evidence="16">
        <dbReference type="Rhea" id="RHEA:27695"/>
    </physiologicalReaction>
</comment>
<dbReference type="InterPro" id="IPR000581">
    <property type="entry name" value="ILV_EDD_N"/>
</dbReference>
<dbReference type="SUPFAM" id="SSF52016">
    <property type="entry name" value="LeuD/IlvD-like"/>
    <property type="match status" value="1"/>
</dbReference>
<evidence type="ECO:0000256" key="10">
    <source>
        <dbReference type="ARBA" id="ARBA00023304"/>
    </source>
</evidence>
<evidence type="ECO:0000256" key="15">
    <source>
        <dbReference type="ARBA" id="ARBA00034078"/>
    </source>
</evidence>
<dbReference type="PROSITE" id="PS00887">
    <property type="entry name" value="ILVD_EDD_2"/>
    <property type="match status" value="1"/>
</dbReference>
<evidence type="ECO:0000256" key="3">
    <source>
        <dbReference type="ARBA" id="ARBA00022605"/>
    </source>
</evidence>
<dbReference type="FunFam" id="3.50.30.80:FF:000001">
    <property type="entry name" value="Dihydroxy-acid dehydratase"/>
    <property type="match status" value="1"/>
</dbReference>
<comment type="pathway">
    <text evidence="13">Amino-acid biosynthesis; L-isoleucine biosynthesis; L-isoleucine from 2-oxobutanoate: step 3/4.</text>
</comment>
<evidence type="ECO:0000256" key="12">
    <source>
        <dbReference type="ARBA" id="ARBA00029436"/>
    </source>
</evidence>
<dbReference type="GO" id="GO:0005739">
    <property type="term" value="C:mitochondrion"/>
    <property type="evidence" value="ECO:0007669"/>
    <property type="project" value="TreeGrafter"/>
</dbReference>
<evidence type="ECO:0000256" key="11">
    <source>
        <dbReference type="ARBA" id="ARBA00029304"/>
    </source>
</evidence>
<organism evidence="21">
    <name type="scientific">Metarhizium acridum (strain CQMa 102)</name>
    <dbReference type="NCBI Taxonomy" id="655827"/>
    <lineage>
        <taxon>Eukaryota</taxon>
        <taxon>Fungi</taxon>
        <taxon>Dikarya</taxon>
        <taxon>Ascomycota</taxon>
        <taxon>Pezizomycotina</taxon>
        <taxon>Sordariomycetes</taxon>
        <taxon>Hypocreomycetidae</taxon>
        <taxon>Hypocreales</taxon>
        <taxon>Clavicipitaceae</taxon>
        <taxon>Metarhizium</taxon>
    </lineage>
</organism>
<evidence type="ECO:0000256" key="9">
    <source>
        <dbReference type="ARBA" id="ARBA00023239"/>
    </source>
</evidence>
<dbReference type="InterPro" id="IPR020558">
    <property type="entry name" value="DiOHA_6PGluconate_deHydtase_CS"/>
</dbReference>
<evidence type="ECO:0000256" key="17">
    <source>
        <dbReference type="SAM" id="MobiDB-lite"/>
    </source>
</evidence>
<comment type="similarity">
    <text evidence="2">Belongs to the IlvD/Edd family.</text>
</comment>
<dbReference type="STRING" id="655827.E9DWK0"/>
<feature type="region of interest" description="Disordered" evidence="17">
    <location>
        <begin position="1"/>
        <end position="20"/>
    </location>
</feature>
<dbReference type="InterPro" id="IPR037237">
    <property type="entry name" value="IlvD/EDD_N"/>
</dbReference>
<dbReference type="OMA" id="PFGRYVM"/>
<evidence type="ECO:0000256" key="14">
    <source>
        <dbReference type="ARBA" id="ARBA00029490"/>
    </source>
</evidence>
<dbReference type="EMBL" id="GL698478">
    <property type="protein sequence ID" value="EFY92050.1"/>
    <property type="molecule type" value="Genomic_DNA"/>
</dbReference>
<accession>E9DWK0</accession>
<evidence type="ECO:0000259" key="18">
    <source>
        <dbReference type="Pfam" id="PF00920"/>
    </source>
</evidence>
<evidence type="ECO:0000256" key="7">
    <source>
        <dbReference type="ARBA" id="ARBA00023004"/>
    </source>
</evidence>
<feature type="domain" description="Dihydroxy-acid/6-phosphogluconate dehydratase C-terminal" evidence="19">
    <location>
        <begin position="371"/>
        <end position="562"/>
    </location>
</feature>
<evidence type="ECO:0000313" key="21">
    <source>
        <dbReference type="Proteomes" id="UP000002499"/>
    </source>
</evidence>
<dbReference type="GO" id="GO:0046872">
    <property type="term" value="F:metal ion binding"/>
    <property type="evidence" value="ECO:0007669"/>
    <property type="project" value="UniProtKB-KW"/>
</dbReference>
<comment type="catalytic activity">
    <reaction evidence="11">
        <text>(2R)-2,3-dihydroxy-3-methylbutanoate = 3-methyl-2-oxobutanoate + H2O</text>
        <dbReference type="Rhea" id="RHEA:24809"/>
        <dbReference type="ChEBI" id="CHEBI:11851"/>
        <dbReference type="ChEBI" id="CHEBI:15377"/>
        <dbReference type="ChEBI" id="CHEBI:49072"/>
        <dbReference type="EC" id="4.2.1.9"/>
    </reaction>
    <physiologicalReaction direction="left-to-right" evidence="11">
        <dbReference type="Rhea" id="RHEA:24810"/>
    </physiologicalReaction>
</comment>
<proteinExistence type="inferred from homology"/>
<keyword evidence="6" id="KW-0460">Magnesium</keyword>
<keyword evidence="9" id="KW-0456">Lyase</keyword>
<comment type="cofactor">
    <cofactor evidence="15">
        <name>[2Fe-2S] cluster</name>
        <dbReference type="ChEBI" id="CHEBI:190135"/>
    </cofactor>
</comment>
<evidence type="ECO:0000313" key="20">
    <source>
        <dbReference type="EMBL" id="EFY92050.1"/>
    </source>
</evidence>
<dbReference type="Proteomes" id="UP000002499">
    <property type="component" value="Unassembled WGS sequence"/>
</dbReference>
<dbReference type="InParanoid" id="E9DWK0"/>
<dbReference type="OrthoDB" id="3851628at2759"/>
<gene>
    <name evidence="20" type="ORF">MAC_01998</name>
</gene>
<protein>
    <recommendedName>
        <fullName evidence="14">dihydroxy-acid dehydratase</fullName>
        <ecNumber evidence="14">4.2.1.9</ecNumber>
    </recommendedName>
</protein>
<dbReference type="SUPFAM" id="SSF143975">
    <property type="entry name" value="IlvD/EDD N-terminal domain-like"/>
    <property type="match status" value="1"/>
</dbReference>
<feature type="compositionally biased region" description="Polar residues" evidence="17">
    <location>
        <begin position="11"/>
        <end position="20"/>
    </location>
</feature>
<dbReference type="HAMAP" id="MF_00012">
    <property type="entry name" value="IlvD"/>
    <property type="match status" value="1"/>
</dbReference>
<dbReference type="GO" id="GO:0004160">
    <property type="term" value="F:dihydroxy-acid dehydratase activity"/>
    <property type="evidence" value="ECO:0007669"/>
    <property type="project" value="UniProtKB-EC"/>
</dbReference>